<reference evidence="2" key="1">
    <citation type="journal article" date="2021" name="Science">
        <title>Hunting the eagle killer: A cyanobacterial neurotoxin causes vacuolar myelinopathy.</title>
        <authorList>
            <person name="Breinlinger S."/>
            <person name="Phillips T.J."/>
            <person name="Haram B.N."/>
            <person name="Mares J."/>
            <person name="Martinez Yerena J.A."/>
            <person name="Hrouzek P."/>
            <person name="Sobotka R."/>
            <person name="Henderson W.M."/>
            <person name="Schmieder P."/>
            <person name="Williams S.M."/>
            <person name="Lauderdale J.D."/>
            <person name="Wilde H.D."/>
            <person name="Gerrin W."/>
            <person name="Kust A."/>
            <person name="Washington J.W."/>
            <person name="Wagner C."/>
            <person name="Geier B."/>
            <person name="Liebeke M."/>
            <person name="Enke H."/>
            <person name="Niedermeyer T.H.J."/>
            <person name="Wilde S.B."/>
        </authorList>
    </citation>
    <scope>NUCLEOTIDE SEQUENCE [LARGE SCALE GENOMIC DNA]</scope>
    <source>
        <strain evidence="2">Thurmond2011</strain>
    </source>
</reference>
<name>A0AAP5ME35_9CYAN</name>
<protein>
    <submittedName>
        <fullName evidence="1">Uncharacterized protein</fullName>
    </submittedName>
</protein>
<dbReference type="RefSeq" id="WP_208344829.1">
    <property type="nucleotide sequence ID" value="NZ_CAWQFN010000543.1"/>
</dbReference>
<dbReference type="Proteomes" id="UP000667802">
    <property type="component" value="Unassembled WGS sequence"/>
</dbReference>
<accession>A0AAP5ME35</accession>
<keyword evidence="2" id="KW-1185">Reference proteome</keyword>
<dbReference type="AlphaFoldDB" id="A0AAP5ME35"/>
<gene>
    <name evidence="1" type="ORF">G7B40_038010</name>
</gene>
<evidence type="ECO:0000313" key="1">
    <source>
        <dbReference type="EMBL" id="MDR9900304.1"/>
    </source>
</evidence>
<comment type="caution">
    <text evidence="1">The sequence shown here is derived from an EMBL/GenBank/DDBJ whole genome shotgun (WGS) entry which is preliminary data.</text>
</comment>
<evidence type="ECO:0000313" key="2">
    <source>
        <dbReference type="Proteomes" id="UP000667802"/>
    </source>
</evidence>
<organism evidence="1 2">
    <name type="scientific">Aetokthonos hydrillicola Thurmond2011</name>
    <dbReference type="NCBI Taxonomy" id="2712845"/>
    <lineage>
        <taxon>Bacteria</taxon>
        <taxon>Bacillati</taxon>
        <taxon>Cyanobacteriota</taxon>
        <taxon>Cyanophyceae</taxon>
        <taxon>Nostocales</taxon>
        <taxon>Hapalosiphonaceae</taxon>
        <taxon>Aetokthonos</taxon>
    </lineage>
</organism>
<dbReference type="EMBL" id="JAALHA020000032">
    <property type="protein sequence ID" value="MDR9900304.1"/>
    <property type="molecule type" value="Genomic_DNA"/>
</dbReference>
<sequence length="478" mass="54264">MTTQTIPNPSVPTTEADSLWEKPEFKTDFTSTQQVTLSWIQTLPPELKDAALYRLCKTVEAKPTLVESFTLNQVLYRTISGNTFTESAENVASRTGCDRKTILKGLNQAVEQNILEKNERPGTSTEYSFKPVEEWLPEPVVRKTDIRTKKVVEFPKVQDTEELQLASIQGVVHDTDYHQIDTPNIWRSNPDGTRYCQIPPIYDQETGVEIQRQMDEEGLTAQSVVRRAIAFSKVPLMLLEMLANIGRKLVEGFSLVELGSSKSVENKVSNPVTAPTAPITKTFDTSVELSDIEIDELSDVMTQIKLQLRIPVEAKMKDTIKRNWKGCTHFNNALAWCVDTAEWLESQNKLDRERLFGMLINAMKNDKKPKDHPSSREKLENASAYSNIVESVIPSYFELIQEALSSNDGDFIRLATFKILPLCYENRQFFGFEFVNRCFNVVRLNPKSMLVNSIHSMVKRFGHEWGVTINDDGQVVAV</sequence>
<proteinExistence type="predicted"/>